<evidence type="ECO:0000313" key="2">
    <source>
        <dbReference type="Proteomes" id="UP000694415"/>
    </source>
</evidence>
<evidence type="ECO:0000313" key="1">
    <source>
        <dbReference type="Ensembl" id="ENSMSIP00000010492.1"/>
    </source>
</evidence>
<proteinExistence type="predicted"/>
<sequence>MVQCEMSLCEVILLPLPELPRWENVSHSGSPMARFTNCLLKNIFTRSQFDSAKRRQCLQYLNALRSLQHNGYKTVYFGETEIPETLVTGEDFSDSYYIHTPSWCILHAGGSQGWVPWKYRMFLRNDLCIKKEDSLFLEFCDVVKRAYGKCAIVVKGRRQQDEMRPKTDKEGEAQAYVPTSINLTSIACSPGVAKSYGHELISLPPYYNYLNPLDSAWSSMKWFIINNRKEFCLQSVDNVYTYRYILFSDLISKGIEKVNLTKWKAITNKMEQQLLHPGKSVCPVFSVDCLLASAPSPMEGTDSPD</sequence>
<dbReference type="Proteomes" id="UP000694415">
    <property type="component" value="Unplaced"/>
</dbReference>
<dbReference type="InterPro" id="IPR036397">
    <property type="entry name" value="RNaseH_sf"/>
</dbReference>
<dbReference type="AlphaFoldDB" id="A0A8C6GSG9"/>
<dbReference type="InterPro" id="IPR037728">
    <property type="entry name" value="C21orf140-like"/>
</dbReference>
<accession>A0A8C6GSG9</accession>
<dbReference type="Ensembl" id="ENSMSIT00000013285.1">
    <property type="protein sequence ID" value="ENSMSIP00000010492.1"/>
    <property type="gene ID" value="ENSMSIG00000009205.1"/>
</dbReference>
<dbReference type="PANTHER" id="PTHR35969">
    <property type="entry name" value="PROTEIN FAM243A-RELATED"/>
    <property type="match status" value="1"/>
</dbReference>
<name>A0A8C6GSG9_MUSSI</name>
<keyword evidence="2" id="KW-1185">Reference proteome</keyword>
<reference evidence="1" key="2">
    <citation type="submission" date="2025-09" db="UniProtKB">
        <authorList>
            <consortium name="Ensembl"/>
        </authorList>
    </citation>
    <scope>IDENTIFICATION</scope>
</reference>
<reference evidence="1" key="1">
    <citation type="submission" date="2025-08" db="UniProtKB">
        <authorList>
            <consortium name="Ensembl"/>
        </authorList>
    </citation>
    <scope>IDENTIFICATION</scope>
</reference>
<organism evidence="1 2">
    <name type="scientific">Mus spicilegus</name>
    <name type="common">Mound-building mouse</name>
    <dbReference type="NCBI Taxonomy" id="10103"/>
    <lineage>
        <taxon>Eukaryota</taxon>
        <taxon>Metazoa</taxon>
        <taxon>Chordata</taxon>
        <taxon>Craniata</taxon>
        <taxon>Vertebrata</taxon>
        <taxon>Euteleostomi</taxon>
        <taxon>Mammalia</taxon>
        <taxon>Eutheria</taxon>
        <taxon>Euarchontoglires</taxon>
        <taxon>Glires</taxon>
        <taxon>Rodentia</taxon>
        <taxon>Myomorpha</taxon>
        <taxon>Muroidea</taxon>
        <taxon>Muridae</taxon>
        <taxon>Murinae</taxon>
        <taxon>Mus</taxon>
        <taxon>Mus</taxon>
    </lineage>
</organism>
<dbReference type="Gene3D" id="3.30.420.10">
    <property type="entry name" value="Ribonuclease H-like superfamily/Ribonuclease H"/>
    <property type="match status" value="1"/>
</dbReference>
<evidence type="ECO:0008006" key="3">
    <source>
        <dbReference type="Google" id="ProtNLM"/>
    </source>
</evidence>
<protein>
    <recommendedName>
        <fullName evidence="3">Protein FAM243A</fullName>
    </recommendedName>
</protein>
<dbReference type="GO" id="GO:0003676">
    <property type="term" value="F:nucleic acid binding"/>
    <property type="evidence" value="ECO:0007669"/>
    <property type="project" value="InterPro"/>
</dbReference>
<dbReference type="GeneTree" id="ENSGT00390000010669"/>
<dbReference type="PANTHER" id="PTHR35969:SF1">
    <property type="entry name" value="FAMILY WITH SEQUENCE SIMILARITY 243 MEMBER A"/>
    <property type="match status" value="1"/>
</dbReference>